<protein>
    <submittedName>
        <fullName evidence="1">Uncharacterized protein</fullName>
    </submittedName>
</protein>
<reference evidence="1" key="1">
    <citation type="journal article" date="2018" name="Genome Biol.">
        <title>SKESA: strategic k-mer extension for scrupulous assemblies.</title>
        <authorList>
            <person name="Souvorov A."/>
            <person name="Agarwala R."/>
            <person name="Lipman D.J."/>
        </authorList>
    </citation>
    <scope>NUCLEOTIDE SEQUENCE</scope>
    <source>
        <strain evidence="1">MA.BM_SE06/8</strain>
    </source>
</reference>
<reference evidence="1" key="2">
    <citation type="submission" date="2020-02" db="EMBL/GenBank/DDBJ databases">
        <authorList>
            <consortium name="NCBI Pathogen Detection Project"/>
        </authorList>
    </citation>
    <scope>NUCLEOTIDE SEQUENCE</scope>
    <source>
        <strain evidence="1">MA.BM_SE06/8</strain>
    </source>
</reference>
<dbReference type="EMBL" id="DAAYKZ010000044">
    <property type="protein sequence ID" value="HAG4654727.1"/>
    <property type="molecule type" value="Genomic_DNA"/>
</dbReference>
<organism evidence="1">
    <name type="scientific">Salmonella enterica</name>
    <name type="common">Salmonella choleraesuis</name>
    <dbReference type="NCBI Taxonomy" id="28901"/>
    <lineage>
        <taxon>Bacteria</taxon>
        <taxon>Pseudomonadati</taxon>
        <taxon>Pseudomonadota</taxon>
        <taxon>Gammaproteobacteria</taxon>
        <taxon>Enterobacterales</taxon>
        <taxon>Enterobacteriaceae</taxon>
        <taxon>Salmonella</taxon>
    </lineage>
</organism>
<sequence length="53" mass="5816">MDICAESRSHSPDCIAMQPGEIYLAQNARFSGEFAAGFTGLTPHLFRTRPGRC</sequence>
<proteinExistence type="predicted"/>
<comment type="caution">
    <text evidence="1">The sequence shown here is derived from an EMBL/GenBank/DDBJ whole genome shotgun (WGS) entry which is preliminary data.</text>
</comment>
<dbReference type="AlphaFoldDB" id="A0A763VVW9"/>
<evidence type="ECO:0000313" key="1">
    <source>
        <dbReference type="EMBL" id="HAG4654727.1"/>
    </source>
</evidence>
<name>A0A763VVW9_SALER</name>
<accession>A0A763VVW9</accession>
<gene>
    <name evidence="1" type="ORF">G8382_004716</name>
</gene>